<sequence length="110" mass="12130">MQHTADPRPSTDASRTLIGDAASITPSEASTLRPAAQPYRGFASKAEYLAALHEWAESKRYNQPDTSIVGFYGDTTLETLASKPRMEFGISRRIKQRKASAEKKKKNQSG</sequence>
<gene>
    <name evidence="2" type="ORF">AC578_3922</name>
</gene>
<accession>A0A139H0Q0</accession>
<name>A0A139H0Q0_9PEZI</name>
<organism evidence="2 3">
    <name type="scientific">Pseudocercospora eumusae</name>
    <dbReference type="NCBI Taxonomy" id="321146"/>
    <lineage>
        <taxon>Eukaryota</taxon>
        <taxon>Fungi</taxon>
        <taxon>Dikarya</taxon>
        <taxon>Ascomycota</taxon>
        <taxon>Pezizomycotina</taxon>
        <taxon>Dothideomycetes</taxon>
        <taxon>Dothideomycetidae</taxon>
        <taxon>Mycosphaerellales</taxon>
        <taxon>Mycosphaerellaceae</taxon>
        <taxon>Pseudocercospora</taxon>
    </lineage>
</organism>
<reference evidence="2 3" key="1">
    <citation type="submission" date="2015-07" db="EMBL/GenBank/DDBJ databases">
        <title>Comparative genomics of the Sigatoka disease complex on banana suggests a link between parallel evolutionary changes in Pseudocercospora fijiensis and Pseudocercospora eumusae and increased virulence on the banana host.</title>
        <authorList>
            <person name="Chang T.-C."/>
            <person name="Salvucci A."/>
            <person name="Crous P.W."/>
            <person name="Stergiopoulos I."/>
        </authorList>
    </citation>
    <scope>NUCLEOTIDE SEQUENCE [LARGE SCALE GENOMIC DNA]</scope>
    <source>
        <strain evidence="2 3">CBS 114824</strain>
    </source>
</reference>
<evidence type="ECO:0000256" key="1">
    <source>
        <dbReference type="SAM" id="MobiDB-lite"/>
    </source>
</evidence>
<dbReference type="AlphaFoldDB" id="A0A139H0Q0"/>
<feature type="region of interest" description="Disordered" evidence="1">
    <location>
        <begin position="90"/>
        <end position="110"/>
    </location>
</feature>
<protein>
    <submittedName>
        <fullName evidence="2">Uncharacterized protein</fullName>
    </submittedName>
</protein>
<comment type="caution">
    <text evidence="2">The sequence shown here is derived from an EMBL/GenBank/DDBJ whole genome shotgun (WGS) entry which is preliminary data.</text>
</comment>
<dbReference type="OrthoDB" id="2985014at2759"/>
<evidence type="ECO:0000313" key="2">
    <source>
        <dbReference type="EMBL" id="KXS96027.1"/>
    </source>
</evidence>
<proteinExistence type="predicted"/>
<feature type="compositionally biased region" description="Basic residues" evidence="1">
    <location>
        <begin position="92"/>
        <end position="110"/>
    </location>
</feature>
<evidence type="ECO:0000313" key="3">
    <source>
        <dbReference type="Proteomes" id="UP000070133"/>
    </source>
</evidence>
<keyword evidence="3" id="KW-1185">Reference proteome</keyword>
<dbReference type="Proteomes" id="UP000070133">
    <property type="component" value="Unassembled WGS sequence"/>
</dbReference>
<dbReference type="EMBL" id="LFZN01000190">
    <property type="protein sequence ID" value="KXS96027.1"/>
    <property type="molecule type" value="Genomic_DNA"/>
</dbReference>